<dbReference type="Gene3D" id="3.40.50.11990">
    <property type="entry name" value="RNA polymerase II accessory factor, Cdc73 C-terminal domain"/>
    <property type="match status" value="1"/>
</dbReference>
<protein>
    <submittedName>
        <fullName evidence="7">CDC73-domain-containing protein</fullName>
    </submittedName>
</protein>
<feature type="region of interest" description="Disordered" evidence="5">
    <location>
        <begin position="153"/>
        <end position="186"/>
    </location>
</feature>
<name>A0A316UTY0_9BASI</name>
<dbReference type="GeneID" id="37027688"/>
<evidence type="ECO:0000313" key="8">
    <source>
        <dbReference type="Proteomes" id="UP000245884"/>
    </source>
</evidence>
<dbReference type="Proteomes" id="UP000245884">
    <property type="component" value="Unassembled WGS sequence"/>
</dbReference>
<dbReference type="PANTHER" id="PTHR12466:SF8">
    <property type="entry name" value="PARAFIBROMIN"/>
    <property type="match status" value="1"/>
</dbReference>
<dbReference type="PANTHER" id="PTHR12466">
    <property type="entry name" value="CDC73 DOMAIN PROTEIN"/>
    <property type="match status" value="1"/>
</dbReference>
<dbReference type="EMBL" id="KZ819665">
    <property type="protein sequence ID" value="PWN28454.1"/>
    <property type="molecule type" value="Genomic_DNA"/>
</dbReference>
<keyword evidence="8" id="KW-1185">Reference proteome</keyword>
<dbReference type="GO" id="GO:0016593">
    <property type="term" value="C:Cdc73/Paf1 complex"/>
    <property type="evidence" value="ECO:0007669"/>
    <property type="project" value="InterPro"/>
</dbReference>
<dbReference type="Pfam" id="PF05179">
    <property type="entry name" value="CDC73_C"/>
    <property type="match status" value="1"/>
</dbReference>
<evidence type="ECO:0000313" key="7">
    <source>
        <dbReference type="EMBL" id="PWN28454.1"/>
    </source>
</evidence>
<feature type="compositionally biased region" description="Polar residues" evidence="5">
    <location>
        <begin position="306"/>
        <end position="316"/>
    </location>
</feature>
<sequence length="493" mass="53046">MADVAAVDPLDLVLQHASALDQITYSTESGEAAPDLLSSSLIHFPSHPTPLSRALRTRVLRSRNSPALAQDSTSTPNSFDDASHAEDFLPLDALIFILQTQAEAVGLYAVKATRERVARVDTLDRPSLLEFLLGKKTECEVVLSKAECAARDARRPSRQAAAAGAEAGATADATSQDASAAAVPSSAEASGSAVPLHPLLASGKRPYNPSKQDQAFVKRLRTSEVILRDRAWAFRCTVAKAGDGADDDDDSLNLDGATKGAMRSAASKEVDFTPLRRSVAGRIQAARSGGSSSSAPSSRAPPGQSTSAAAPSSNLGRSAKHRRLDPIFILPSSPSSLLTLANIKRFLEEGHYDPPSSSNSLAPMGGSNEVVVISRPKGGRFLAVDSLDALSRLGARGGSGQDADPWRRVVCVVTTGQKWQFKGYRWEEGRDLFRNVFGVYPRWSNEAKDGNVKEWNVLDLQIDANKRHHDAQISGMFWRQLEEWMGRRRPDLA</sequence>
<keyword evidence="3" id="KW-0804">Transcription</keyword>
<reference evidence="7 8" key="1">
    <citation type="journal article" date="2018" name="Mol. Biol. Evol.">
        <title>Broad Genomic Sampling Reveals a Smut Pathogenic Ancestry of the Fungal Clade Ustilaginomycotina.</title>
        <authorList>
            <person name="Kijpornyongpan T."/>
            <person name="Mondo S.J."/>
            <person name="Barry K."/>
            <person name="Sandor L."/>
            <person name="Lee J."/>
            <person name="Lipzen A."/>
            <person name="Pangilinan J."/>
            <person name="LaButti K."/>
            <person name="Hainaut M."/>
            <person name="Henrissat B."/>
            <person name="Grigoriev I.V."/>
            <person name="Spatafora J.W."/>
            <person name="Aime M.C."/>
        </authorList>
    </citation>
    <scope>NUCLEOTIDE SEQUENCE [LARGE SCALE GENOMIC DNA]</scope>
    <source>
        <strain evidence="7 8">MCA 5214</strain>
    </source>
</reference>
<gene>
    <name evidence="7" type="ORF">BDZ90DRAFT_231439</name>
</gene>
<evidence type="ECO:0000256" key="4">
    <source>
        <dbReference type="ARBA" id="ARBA00023242"/>
    </source>
</evidence>
<dbReference type="InterPro" id="IPR031336">
    <property type="entry name" value="CDC73_C"/>
</dbReference>
<evidence type="ECO:0000256" key="2">
    <source>
        <dbReference type="ARBA" id="ARBA00010427"/>
    </source>
</evidence>
<dbReference type="GO" id="GO:0000993">
    <property type="term" value="F:RNA polymerase II complex binding"/>
    <property type="evidence" value="ECO:0007669"/>
    <property type="project" value="TreeGrafter"/>
</dbReference>
<keyword evidence="4" id="KW-0539">Nucleus</keyword>
<comment type="subcellular location">
    <subcellularLocation>
        <location evidence="1">Nucleus</location>
    </subcellularLocation>
</comment>
<feature type="compositionally biased region" description="Low complexity" evidence="5">
    <location>
        <begin position="158"/>
        <end position="186"/>
    </location>
</feature>
<feature type="region of interest" description="Disordered" evidence="5">
    <location>
        <begin position="282"/>
        <end position="318"/>
    </location>
</feature>
<feature type="compositionally biased region" description="Low complexity" evidence="5">
    <location>
        <begin position="284"/>
        <end position="305"/>
    </location>
</feature>
<accession>A0A316UTY0</accession>
<evidence type="ECO:0000256" key="3">
    <source>
        <dbReference type="ARBA" id="ARBA00023163"/>
    </source>
</evidence>
<evidence type="ECO:0000256" key="5">
    <source>
        <dbReference type="SAM" id="MobiDB-lite"/>
    </source>
</evidence>
<feature type="domain" description="Cell division control protein 73 C-terminal" evidence="6">
    <location>
        <begin position="323"/>
        <end position="484"/>
    </location>
</feature>
<dbReference type="InterPro" id="IPR038103">
    <property type="entry name" value="CDC73_C_sf"/>
</dbReference>
<evidence type="ECO:0000256" key="1">
    <source>
        <dbReference type="ARBA" id="ARBA00004123"/>
    </source>
</evidence>
<dbReference type="OrthoDB" id="2186602at2759"/>
<organism evidence="7 8">
    <name type="scientific">Jaminaea rosea</name>
    <dbReference type="NCBI Taxonomy" id="1569628"/>
    <lineage>
        <taxon>Eukaryota</taxon>
        <taxon>Fungi</taxon>
        <taxon>Dikarya</taxon>
        <taxon>Basidiomycota</taxon>
        <taxon>Ustilaginomycotina</taxon>
        <taxon>Exobasidiomycetes</taxon>
        <taxon>Microstromatales</taxon>
        <taxon>Microstromatales incertae sedis</taxon>
        <taxon>Jaminaea</taxon>
    </lineage>
</organism>
<dbReference type="GO" id="GO:0006368">
    <property type="term" value="P:transcription elongation by RNA polymerase II"/>
    <property type="evidence" value="ECO:0007669"/>
    <property type="project" value="InterPro"/>
</dbReference>
<proteinExistence type="inferred from homology"/>
<dbReference type="AlphaFoldDB" id="A0A316UTY0"/>
<dbReference type="GO" id="GO:0032968">
    <property type="term" value="P:positive regulation of transcription elongation by RNA polymerase II"/>
    <property type="evidence" value="ECO:0007669"/>
    <property type="project" value="TreeGrafter"/>
</dbReference>
<comment type="similarity">
    <text evidence="2">Belongs to the CDC73 family.</text>
</comment>
<dbReference type="InterPro" id="IPR007852">
    <property type="entry name" value="Cdc73/Parafibromin"/>
</dbReference>
<dbReference type="RefSeq" id="XP_025363066.1">
    <property type="nucleotide sequence ID" value="XM_025505865.1"/>
</dbReference>
<dbReference type="STRING" id="1569628.A0A316UTY0"/>
<evidence type="ECO:0000259" key="6">
    <source>
        <dbReference type="Pfam" id="PF05179"/>
    </source>
</evidence>